<dbReference type="InterPro" id="IPR007712">
    <property type="entry name" value="RelE/ParE_toxin"/>
</dbReference>
<dbReference type="Proteomes" id="UP000570678">
    <property type="component" value="Unassembled WGS sequence"/>
</dbReference>
<dbReference type="SUPFAM" id="SSF143011">
    <property type="entry name" value="RelE-like"/>
    <property type="match status" value="1"/>
</dbReference>
<keyword evidence="2" id="KW-1277">Toxin-antitoxin system</keyword>
<dbReference type="PANTHER" id="PTHR35601:SF1">
    <property type="entry name" value="TOXIN RELE"/>
    <property type="match status" value="1"/>
</dbReference>
<keyword evidence="4" id="KW-1185">Reference proteome</keyword>
<dbReference type="Gene3D" id="3.30.2310.20">
    <property type="entry name" value="RelE-like"/>
    <property type="match status" value="1"/>
</dbReference>
<dbReference type="PANTHER" id="PTHR35601">
    <property type="entry name" value="TOXIN RELE"/>
    <property type="match status" value="1"/>
</dbReference>
<evidence type="ECO:0000256" key="1">
    <source>
        <dbReference type="ARBA" id="ARBA00006226"/>
    </source>
</evidence>
<evidence type="ECO:0000313" key="3">
    <source>
        <dbReference type="EMBL" id="NKY57205.1"/>
    </source>
</evidence>
<organism evidence="3 4">
    <name type="scientific">Nocardia flavorosea</name>
    <dbReference type="NCBI Taxonomy" id="53429"/>
    <lineage>
        <taxon>Bacteria</taxon>
        <taxon>Bacillati</taxon>
        <taxon>Actinomycetota</taxon>
        <taxon>Actinomycetes</taxon>
        <taxon>Mycobacteriales</taxon>
        <taxon>Nocardiaceae</taxon>
        <taxon>Nocardia</taxon>
    </lineage>
</organism>
<dbReference type="RefSeq" id="WP_062976370.1">
    <property type="nucleotide sequence ID" value="NZ_JAAXOT010000006.1"/>
</dbReference>
<proteinExistence type="inferred from homology"/>
<sequence>MKYEFIWTPAARRALRSIPQEDALRLLIALTLLGDDPYRRDGVDVKALTGRSGFRLRMGNYRLVYEVDDGKLIVLVVSAGHRRDIYDR</sequence>
<dbReference type="InterPro" id="IPR035093">
    <property type="entry name" value="RelE/ParE_toxin_dom_sf"/>
</dbReference>
<accession>A0A846YET0</accession>
<dbReference type="EMBL" id="JAAXOT010000006">
    <property type="protein sequence ID" value="NKY57205.1"/>
    <property type="molecule type" value="Genomic_DNA"/>
</dbReference>
<evidence type="ECO:0000313" key="4">
    <source>
        <dbReference type="Proteomes" id="UP000570678"/>
    </source>
</evidence>
<comment type="similarity">
    <text evidence="1">Belongs to the RelE toxin family.</text>
</comment>
<comment type="caution">
    <text evidence="3">The sequence shown here is derived from an EMBL/GenBank/DDBJ whole genome shotgun (WGS) entry which is preliminary data.</text>
</comment>
<dbReference type="Pfam" id="PF05016">
    <property type="entry name" value="ParE_toxin"/>
    <property type="match status" value="1"/>
</dbReference>
<gene>
    <name evidence="3" type="ORF">HGA15_13775</name>
</gene>
<protein>
    <submittedName>
        <fullName evidence="3">Type II toxin-antitoxin system RelE/ParE family toxin</fullName>
    </submittedName>
</protein>
<name>A0A846YET0_9NOCA</name>
<dbReference type="AlphaFoldDB" id="A0A846YET0"/>
<reference evidence="3 4" key="1">
    <citation type="submission" date="2020-04" db="EMBL/GenBank/DDBJ databases">
        <title>MicrobeNet Type strains.</title>
        <authorList>
            <person name="Nicholson A.C."/>
        </authorList>
    </citation>
    <scope>NUCLEOTIDE SEQUENCE [LARGE SCALE GENOMIC DNA]</scope>
    <source>
        <strain evidence="3 4">JCM 3332</strain>
    </source>
</reference>
<evidence type="ECO:0000256" key="2">
    <source>
        <dbReference type="ARBA" id="ARBA00022649"/>
    </source>
</evidence>